<dbReference type="CDD" id="cd06261">
    <property type="entry name" value="TM_PBP2"/>
    <property type="match status" value="1"/>
</dbReference>
<dbReference type="GO" id="GO:0022857">
    <property type="term" value="F:transmembrane transporter activity"/>
    <property type="evidence" value="ECO:0007669"/>
    <property type="project" value="InterPro"/>
</dbReference>
<dbReference type="InterPro" id="IPR000515">
    <property type="entry name" value="MetI-like"/>
</dbReference>
<dbReference type="Pfam" id="PF00528">
    <property type="entry name" value="BPD_transp_1"/>
    <property type="match status" value="1"/>
</dbReference>
<keyword evidence="3" id="KW-1003">Cell membrane</keyword>
<dbReference type="NCBIfam" id="TIGR01726">
    <property type="entry name" value="HEQRo_perm_3TM"/>
    <property type="match status" value="1"/>
</dbReference>
<dbReference type="PANTHER" id="PTHR30614:SF45">
    <property type="entry name" value="L-CYSTINE TRANSPORT SYSTEM PERMEASE PROTEIN TCYL"/>
    <property type="match status" value="1"/>
</dbReference>
<evidence type="ECO:0000313" key="10">
    <source>
        <dbReference type="Proteomes" id="UP000066986"/>
    </source>
</evidence>
<accession>A0AAU8UE62</accession>
<dbReference type="GO" id="GO:0043190">
    <property type="term" value="C:ATP-binding cassette (ABC) transporter complex"/>
    <property type="evidence" value="ECO:0007669"/>
    <property type="project" value="InterPro"/>
</dbReference>
<name>A0AAU8UE62_9LACT</name>
<dbReference type="PROSITE" id="PS50928">
    <property type="entry name" value="ABC_TM1"/>
    <property type="match status" value="1"/>
</dbReference>
<feature type="transmembrane region" description="Helical" evidence="7">
    <location>
        <begin position="20"/>
        <end position="47"/>
    </location>
</feature>
<dbReference type="InterPro" id="IPR010065">
    <property type="entry name" value="AA_ABC_transptr_permease_3TM"/>
</dbReference>
<evidence type="ECO:0000256" key="6">
    <source>
        <dbReference type="ARBA" id="ARBA00023136"/>
    </source>
</evidence>
<dbReference type="PANTHER" id="PTHR30614">
    <property type="entry name" value="MEMBRANE COMPONENT OF AMINO ACID ABC TRANSPORTER"/>
    <property type="match status" value="1"/>
</dbReference>
<dbReference type="InterPro" id="IPR035906">
    <property type="entry name" value="MetI-like_sf"/>
</dbReference>
<reference evidence="9 10" key="1">
    <citation type="journal article" date="2016" name="Genome Announc.">
        <title>Complete Genome Sequences of Aerococcus christensenii CCUG 28831T, Aerococcus sanguinicola CCUG 43001T, Aerococcus urinae CCUG 36881T, Aerococcus urinaeequi CCUG 28094T, Aerococcus urinaehominis CCUG 42038 BT, and Aerococcus viridans CCUG 4311T.</title>
        <authorList>
            <person name="Carkaci D."/>
            <person name="Dargis R."/>
            <person name="Nielsen X.C."/>
            <person name="Skovgaard O."/>
            <person name="Fuursted K."/>
            <person name="Christensen J.J."/>
        </authorList>
    </citation>
    <scope>NUCLEOTIDE SEQUENCE [LARGE SCALE GENOMIC DNA]</scope>
    <source>
        <strain evidence="9 10">CCUG4311</strain>
    </source>
</reference>
<dbReference type="InterPro" id="IPR043429">
    <property type="entry name" value="ArtM/GltK/GlnP/TcyL/YhdX-like"/>
</dbReference>
<keyword evidence="6 7" id="KW-0472">Membrane</keyword>
<reference evidence="10" key="2">
    <citation type="submission" date="2016-01" db="EMBL/GenBank/DDBJ databases">
        <title>Six Aerococcus type strain genome sequencing and assembly using PacBio and Illumina Hiseq.</title>
        <authorList>
            <person name="Carkaci D."/>
            <person name="Dargis R."/>
            <person name="Nielsen X.C."/>
            <person name="Skovgaard O."/>
            <person name="Fuursted K."/>
            <person name="Christensen J.J."/>
        </authorList>
    </citation>
    <scope>NUCLEOTIDE SEQUENCE [LARGE SCALE GENOMIC DNA]</scope>
    <source>
        <strain evidence="10">CCUG4311</strain>
    </source>
</reference>
<evidence type="ECO:0000256" key="1">
    <source>
        <dbReference type="ARBA" id="ARBA00004651"/>
    </source>
</evidence>
<keyword evidence="2 7" id="KW-0813">Transport</keyword>
<dbReference type="GO" id="GO:0006865">
    <property type="term" value="P:amino acid transport"/>
    <property type="evidence" value="ECO:0007669"/>
    <property type="project" value="TreeGrafter"/>
</dbReference>
<gene>
    <name evidence="9" type="ORF">AWM76_02890</name>
</gene>
<evidence type="ECO:0000313" key="9">
    <source>
        <dbReference type="EMBL" id="AMC00579.1"/>
    </source>
</evidence>
<dbReference type="GeneID" id="32029856"/>
<keyword evidence="4 7" id="KW-0812">Transmembrane</keyword>
<dbReference type="Gene3D" id="1.10.3720.10">
    <property type="entry name" value="MetI-like"/>
    <property type="match status" value="1"/>
</dbReference>
<evidence type="ECO:0000256" key="4">
    <source>
        <dbReference type="ARBA" id="ARBA00022692"/>
    </source>
</evidence>
<dbReference type="RefSeq" id="WP_060779333.1">
    <property type="nucleotide sequence ID" value="NZ_CP014164.1"/>
</dbReference>
<sequence length="262" mass="28948">MSEFFKWEYVVSFFPKILSALPTTLAIVAVATAVGLVLGLAIAFVRIEKVPVLSQISQVFVSFIRGTPILVQLFLVYYGLPIVFTALANIEKIDYVYITYGLNTAAFFSEIFRSAISSVATDQKEAAASVGLTKLQTYRRIILPQAVRIAIPATGTMIVSLLQDTSLAFSLGVIDVIGKVRALAALTYRSLEGYFVAAIIFIVLSIVLERVFAWLTKRFQFQSKAKTEVTQAGLDPEILIKNDELFNTLNNSYFDFKPSETA</sequence>
<evidence type="ECO:0000259" key="8">
    <source>
        <dbReference type="PROSITE" id="PS50928"/>
    </source>
</evidence>
<feature type="domain" description="ABC transmembrane type-1" evidence="8">
    <location>
        <begin position="21"/>
        <end position="212"/>
    </location>
</feature>
<comment type="similarity">
    <text evidence="7">Belongs to the binding-protein-dependent transport system permease family.</text>
</comment>
<feature type="transmembrane region" description="Helical" evidence="7">
    <location>
        <begin position="59"/>
        <end position="80"/>
    </location>
</feature>
<evidence type="ECO:0000256" key="5">
    <source>
        <dbReference type="ARBA" id="ARBA00022989"/>
    </source>
</evidence>
<evidence type="ECO:0000256" key="7">
    <source>
        <dbReference type="RuleBase" id="RU363032"/>
    </source>
</evidence>
<dbReference type="AlphaFoldDB" id="A0AAU8UE62"/>
<evidence type="ECO:0000256" key="2">
    <source>
        <dbReference type="ARBA" id="ARBA00022448"/>
    </source>
</evidence>
<dbReference type="Proteomes" id="UP000066986">
    <property type="component" value="Chromosome"/>
</dbReference>
<organism evidence="9 10">
    <name type="scientific">Aerococcus viridans</name>
    <dbReference type="NCBI Taxonomy" id="1377"/>
    <lineage>
        <taxon>Bacteria</taxon>
        <taxon>Bacillati</taxon>
        <taxon>Bacillota</taxon>
        <taxon>Bacilli</taxon>
        <taxon>Lactobacillales</taxon>
        <taxon>Aerococcaceae</taxon>
        <taxon>Aerococcus</taxon>
    </lineage>
</organism>
<dbReference type="KEGG" id="avs:AWM76_02890"/>
<protein>
    <submittedName>
        <fullName evidence="9">Amino acid ABC transporter permease</fullName>
    </submittedName>
</protein>
<dbReference type="EMBL" id="CP014164">
    <property type="protein sequence ID" value="AMC00579.1"/>
    <property type="molecule type" value="Genomic_DNA"/>
</dbReference>
<comment type="subcellular location">
    <subcellularLocation>
        <location evidence="1 7">Cell membrane</location>
        <topology evidence="1 7">Multi-pass membrane protein</topology>
    </subcellularLocation>
</comment>
<feature type="transmembrane region" description="Helical" evidence="7">
    <location>
        <begin position="194"/>
        <end position="216"/>
    </location>
</feature>
<evidence type="ECO:0000256" key="3">
    <source>
        <dbReference type="ARBA" id="ARBA00022475"/>
    </source>
</evidence>
<dbReference type="SUPFAM" id="SSF161098">
    <property type="entry name" value="MetI-like"/>
    <property type="match status" value="1"/>
</dbReference>
<keyword evidence="5 7" id="KW-1133">Transmembrane helix</keyword>
<proteinExistence type="inferred from homology"/>